<dbReference type="Gene3D" id="2.160.10.10">
    <property type="entry name" value="Hexapeptide repeat proteins"/>
    <property type="match status" value="1"/>
</dbReference>
<gene>
    <name evidence="1" type="ORF">MHIB_04950</name>
</gene>
<keyword evidence="2" id="KW-1185">Reference proteome</keyword>
<evidence type="ECO:0000313" key="1">
    <source>
        <dbReference type="EMBL" id="BBZ22077.1"/>
    </source>
</evidence>
<dbReference type="SUPFAM" id="SSF51161">
    <property type="entry name" value="Trimeric LpxA-like enzymes"/>
    <property type="match status" value="1"/>
</dbReference>
<dbReference type="OrthoDB" id="9815592at2"/>
<sequence length="237" mass="25795">MSAHRPNKWLSLFAWLLPSGSFKLWALRSLGNHIGHDVFLGPNLVLNCGNFSIGDGAAIMNFNIFKQLSSVELGPRSVIGRFNQLTAAPEYQRYSPVVGTLSLGESCIITNHHYVDCSGQVIFRPFSAIGGVKCIIQSHSIDLIDNTSKPGRVVLGRSSGAFTASVLLMDSYLPERSVLAAGSVLTKAKPGHEMPACGLYGGAPAHFIREIEGLQWWDRAETNTPVVPFDDEKLRAE</sequence>
<accession>A0A7I7WZP0</accession>
<evidence type="ECO:0008006" key="3">
    <source>
        <dbReference type="Google" id="ProtNLM"/>
    </source>
</evidence>
<dbReference type="RefSeq" id="WP_085135531.1">
    <property type="nucleotide sequence ID" value="NZ_AP022609.1"/>
</dbReference>
<dbReference type="Proteomes" id="UP000467260">
    <property type="component" value="Chromosome"/>
</dbReference>
<protein>
    <recommendedName>
        <fullName evidence="3">Acetyltransferase</fullName>
    </recommendedName>
</protein>
<evidence type="ECO:0000313" key="2">
    <source>
        <dbReference type="Proteomes" id="UP000467260"/>
    </source>
</evidence>
<dbReference type="InterPro" id="IPR011004">
    <property type="entry name" value="Trimer_LpxA-like_sf"/>
</dbReference>
<dbReference type="KEGG" id="mhib:MHIB_04950"/>
<dbReference type="EMBL" id="AP022609">
    <property type="protein sequence ID" value="BBZ22077.1"/>
    <property type="molecule type" value="Genomic_DNA"/>
</dbReference>
<reference evidence="1 2" key="1">
    <citation type="journal article" date="2019" name="Emerg. Microbes Infect.">
        <title>Comprehensive subspecies identification of 175 nontuberculous mycobacteria species based on 7547 genomic profiles.</title>
        <authorList>
            <person name="Matsumoto Y."/>
            <person name="Kinjo T."/>
            <person name="Motooka D."/>
            <person name="Nabeya D."/>
            <person name="Jung N."/>
            <person name="Uechi K."/>
            <person name="Horii T."/>
            <person name="Iida T."/>
            <person name="Fujita J."/>
            <person name="Nakamura S."/>
        </authorList>
    </citation>
    <scope>NUCLEOTIDE SEQUENCE [LARGE SCALE GENOMIC DNA]</scope>
    <source>
        <strain evidence="1 2">JCM 13571</strain>
    </source>
</reference>
<proteinExistence type="predicted"/>
<name>A0A7I7WZP0_9MYCO</name>
<dbReference type="AlphaFoldDB" id="A0A7I7WZP0"/>
<organism evidence="1 2">
    <name type="scientific">Mycolicibacter hiberniae</name>
    <dbReference type="NCBI Taxonomy" id="29314"/>
    <lineage>
        <taxon>Bacteria</taxon>
        <taxon>Bacillati</taxon>
        <taxon>Actinomycetota</taxon>
        <taxon>Actinomycetes</taxon>
        <taxon>Mycobacteriales</taxon>
        <taxon>Mycobacteriaceae</taxon>
        <taxon>Mycolicibacter</taxon>
    </lineage>
</organism>